<reference evidence="1 2" key="1">
    <citation type="journal article" date="2019" name="Appl. Environ. Microbiol.">
        <title>Clostridium scindens ATCC 35704: integration of nutritional requirements, the complete genome sequence, and global transcriptional responses to bile acids.</title>
        <authorList>
            <person name="Devendran S."/>
            <person name="Shrestha R."/>
            <person name="Alves J.M.P."/>
            <person name="Wolf P.G."/>
            <person name="Ly L."/>
            <person name="Hernandez A.G."/>
            <person name="Mendez-Garcia C."/>
            <person name="Inboden A."/>
            <person name="Wiley J."/>
            <person name="Paul O."/>
            <person name="Allen A."/>
            <person name="Springer E."/>
            <person name="Wright C.L."/>
            <person name="Fields C.J."/>
            <person name="Daniel S.L."/>
            <person name="Ridlon J.M."/>
        </authorList>
    </citation>
    <scope>NUCLEOTIDE SEQUENCE [LARGE SCALE GENOMIC DNA]</scope>
    <source>
        <strain evidence="1 2">ATCC 35704</strain>
    </source>
</reference>
<dbReference type="AlphaFoldDB" id="B0ND94"/>
<gene>
    <name evidence="1" type="ORF">HDCHBGLK_02024</name>
</gene>
<keyword evidence="2" id="KW-1185">Reference proteome</keyword>
<evidence type="ECO:0000313" key="1">
    <source>
        <dbReference type="EMBL" id="QBF74622.1"/>
    </source>
</evidence>
<dbReference type="STRING" id="411468.CLOSCI_01422"/>
<protein>
    <submittedName>
        <fullName evidence="1">Uncharacterized protein</fullName>
    </submittedName>
</protein>
<dbReference type="KEGG" id="csci:HDCHBGLK_02024"/>
<dbReference type="RefSeq" id="WP_004605202.1">
    <property type="nucleotide sequence ID" value="NZ_CP036170.1"/>
</dbReference>
<accession>B0ND94</accession>
<dbReference type="HOGENOM" id="CLU_3078503_0_0_9"/>
<organism evidence="1 2">
    <name type="scientific">Clostridium scindens (strain ATCC 35704 / DSM 5676 / VPI 13733 / 19)</name>
    <dbReference type="NCBI Taxonomy" id="411468"/>
    <lineage>
        <taxon>Bacteria</taxon>
        <taxon>Bacillati</taxon>
        <taxon>Bacillota</taxon>
        <taxon>Clostridia</taxon>
        <taxon>Lachnospirales</taxon>
        <taxon>Lachnospiraceae</taxon>
    </lineage>
</organism>
<dbReference type="GeneID" id="62697945"/>
<evidence type="ECO:0000313" key="2">
    <source>
        <dbReference type="Proteomes" id="UP000289664"/>
    </source>
</evidence>
<name>B0ND94_CLOS5</name>
<dbReference type="Proteomes" id="UP000289664">
    <property type="component" value="Chromosome"/>
</dbReference>
<sequence>MVVLGKDDIELIEGSKGWMERLQKLKCNAESVGRLETEIVTARDKKGCSTGD</sequence>
<proteinExistence type="predicted"/>
<dbReference type="EMBL" id="CP036170">
    <property type="protein sequence ID" value="QBF74622.1"/>
    <property type="molecule type" value="Genomic_DNA"/>
</dbReference>